<keyword evidence="6" id="KW-1185">Reference proteome</keyword>
<evidence type="ECO:0000313" key="5">
    <source>
        <dbReference type="EMBL" id="MBH9577744.1"/>
    </source>
</evidence>
<dbReference type="Gene3D" id="3.30.1330.60">
    <property type="entry name" value="OmpA-like domain"/>
    <property type="match status" value="1"/>
</dbReference>
<dbReference type="SUPFAM" id="SSF103088">
    <property type="entry name" value="OmpA-like"/>
    <property type="match status" value="1"/>
</dbReference>
<organism evidence="5 6">
    <name type="scientific">Inhella proteolytica</name>
    <dbReference type="NCBI Taxonomy" id="2795029"/>
    <lineage>
        <taxon>Bacteria</taxon>
        <taxon>Pseudomonadati</taxon>
        <taxon>Pseudomonadota</taxon>
        <taxon>Betaproteobacteria</taxon>
        <taxon>Burkholderiales</taxon>
        <taxon>Sphaerotilaceae</taxon>
        <taxon>Inhella</taxon>
    </lineage>
</organism>
<evidence type="ECO:0000313" key="6">
    <source>
        <dbReference type="Proteomes" id="UP000613266"/>
    </source>
</evidence>
<dbReference type="NCBIfam" id="NF038228">
    <property type="entry name" value="IcmH_DotU_IVB"/>
    <property type="match status" value="1"/>
</dbReference>
<feature type="transmembrane region" description="Helical" evidence="3">
    <location>
        <begin position="150"/>
        <end position="171"/>
    </location>
</feature>
<dbReference type="NCBIfam" id="TIGR03350">
    <property type="entry name" value="type_VI_ompA"/>
    <property type="match status" value="1"/>
</dbReference>
<evidence type="ECO:0000256" key="3">
    <source>
        <dbReference type="SAM" id="Phobius"/>
    </source>
</evidence>
<evidence type="ECO:0000256" key="1">
    <source>
        <dbReference type="PROSITE-ProRule" id="PRU00473"/>
    </source>
</evidence>
<dbReference type="InterPro" id="IPR006665">
    <property type="entry name" value="OmpA-like"/>
</dbReference>
<dbReference type="AlphaFoldDB" id="A0A931NI51"/>
<dbReference type="PANTHER" id="PTHR38033:SF1">
    <property type="entry name" value="DOTU FAMILY TYPE IV_VI SECRETION SYSTEM PROTEIN"/>
    <property type="match status" value="1"/>
</dbReference>
<comment type="caution">
    <text evidence="5">The sequence shown here is derived from an EMBL/GenBank/DDBJ whole genome shotgun (WGS) entry which is preliminary data.</text>
</comment>
<dbReference type="Gene3D" id="1.25.40.590">
    <property type="entry name" value="Type IV / VI secretion system, DotU"/>
    <property type="match status" value="1"/>
</dbReference>
<dbReference type="PANTHER" id="PTHR38033">
    <property type="entry name" value="MEMBRANE PROTEIN-RELATED"/>
    <property type="match status" value="1"/>
</dbReference>
<keyword evidence="1 3" id="KW-0472">Membrane</keyword>
<evidence type="ECO:0000259" key="4">
    <source>
        <dbReference type="PROSITE" id="PS51123"/>
    </source>
</evidence>
<dbReference type="PROSITE" id="PS51123">
    <property type="entry name" value="OMPA_2"/>
    <property type="match status" value="1"/>
</dbReference>
<dbReference type="Pfam" id="PF09850">
    <property type="entry name" value="DotU"/>
    <property type="match status" value="1"/>
</dbReference>
<keyword evidence="3" id="KW-0812">Transmembrane</keyword>
<name>A0A931NI51_9BURK</name>
<dbReference type="Proteomes" id="UP000613266">
    <property type="component" value="Unassembled WGS sequence"/>
</dbReference>
<reference evidence="5" key="1">
    <citation type="submission" date="2020-12" db="EMBL/GenBank/DDBJ databases">
        <title>The genome sequence of Inhella sp. 1Y17.</title>
        <authorList>
            <person name="Liu Y."/>
        </authorList>
    </citation>
    <scope>NUCLEOTIDE SEQUENCE</scope>
    <source>
        <strain evidence="5">1Y17</strain>
    </source>
</reference>
<feature type="domain" description="OmpA-like" evidence="4">
    <location>
        <begin position="295"/>
        <end position="415"/>
    </location>
</feature>
<dbReference type="InterPro" id="IPR017733">
    <property type="entry name" value="OmpA-like_dom_proteobacteria"/>
</dbReference>
<dbReference type="NCBIfam" id="TIGR03349">
    <property type="entry name" value="IV_VI_DotU"/>
    <property type="match status" value="1"/>
</dbReference>
<dbReference type="EMBL" id="JAEDAK010000008">
    <property type="protein sequence ID" value="MBH9577744.1"/>
    <property type="molecule type" value="Genomic_DNA"/>
</dbReference>
<sequence>MSADNERTLIHRPAMASAASRASSTLDARQIGALAAINPLVAAANPLLLVIASLRGGGAPANVDALRARLLDMVREFDANAERAQVPEDQRHLARYALCTMVDESVQRTSWSGNANWARQSLLIHNFRENWGGEKFFQILDKLVENPTKFAWLLQLFYVCLSLGFMGRYLLQEGNGRQAVADIRERLYNLIRQGQPEVERALSPRWQGVAVAARQFKGFTLMWLTVAVMALLCLLFYTAYAFKLAGYREELALSQLSLKPSPPSQLALAPPPRPRLVQLLAAEIQARQLKVEENALESRVILVSELAFDSGSAVPTGTAMALMDRVAWAMDQVEGRIVVTGHTDNVPTRTLQFPSNFELSKARARAVAEAMKTRLKDGGRLSYEGRGESEPVAPNNTAEGRAQNRRVEITLRVANAGGAV</sequence>
<feature type="transmembrane region" description="Helical" evidence="3">
    <location>
        <begin position="221"/>
        <end position="242"/>
    </location>
</feature>
<dbReference type="InterPro" id="IPR038522">
    <property type="entry name" value="T4/T6SS_DotU_sf"/>
</dbReference>
<proteinExistence type="predicted"/>
<evidence type="ECO:0000256" key="2">
    <source>
        <dbReference type="SAM" id="MobiDB-lite"/>
    </source>
</evidence>
<protein>
    <submittedName>
        <fullName evidence="5">Type VI secretion system protein TssL</fullName>
    </submittedName>
</protein>
<dbReference type="InterPro" id="IPR036737">
    <property type="entry name" value="OmpA-like_sf"/>
</dbReference>
<dbReference type="GO" id="GO:0016020">
    <property type="term" value="C:membrane"/>
    <property type="evidence" value="ECO:0007669"/>
    <property type="project" value="UniProtKB-UniRule"/>
</dbReference>
<dbReference type="Pfam" id="PF00691">
    <property type="entry name" value="OmpA"/>
    <property type="match status" value="1"/>
</dbReference>
<gene>
    <name evidence="5" type="primary">tssL</name>
    <name evidence="5" type="ORF">I7X39_12610</name>
</gene>
<keyword evidence="3" id="KW-1133">Transmembrane helix</keyword>
<feature type="compositionally biased region" description="Basic and acidic residues" evidence="2">
    <location>
        <begin position="379"/>
        <end position="389"/>
    </location>
</feature>
<dbReference type="CDD" id="cd07185">
    <property type="entry name" value="OmpA_C-like"/>
    <property type="match status" value="1"/>
</dbReference>
<dbReference type="InterPro" id="IPR017732">
    <property type="entry name" value="T4/T6SS_DotU"/>
</dbReference>
<dbReference type="RefSeq" id="WP_198111520.1">
    <property type="nucleotide sequence ID" value="NZ_JAEDAK010000008.1"/>
</dbReference>
<feature type="region of interest" description="Disordered" evidence="2">
    <location>
        <begin position="379"/>
        <end position="403"/>
    </location>
</feature>
<accession>A0A931NI51</accession>